<sequence>MPEQVWHHQRKGRIVGEIVRQDDTWTHIRLSEDAWADVRKRHLDPSGTVQTYRTEYLVEFEGTA</sequence>
<name>A0ABP7F5T3_9MICO</name>
<dbReference type="RefSeq" id="WP_344753077.1">
    <property type="nucleotide sequence ID" value="NZ_BAABAE010000001.1"/>
</dbReference>
<accession>A0ABP7F5T3</accession>
<evidence type="ECO:0000313" key="2">
    <source>
        <dbReference type="Proteomes" id="UP001501004"/>
    </source>
</evidence>
<organism evidence="1 2">
    <name type="scientific">Leifsonella bigeumensis</name>
    <dbReference type="NCBI Taxonomy" id="433643"/>
    <lineage>
        <taxon>Bacteria</taxon>
        <taxon>Bacillati</taxon>
        <taxon>Actinomycetota</taxon>
        <taxon>Actinomycetes</taxon>
        <taxon>Micrococcales</taxon>
        <taxon>Microbacteriaceae</taxon>
        <taxon>Leifsonella</taxon>
    </lineage>
</organism>
<evidence type="ECO:0000313" key="1">
    <source>
        <dbReference type="EMBL" id="GAA3730222.1"/>
    </source>
</evidence>
<protein>
    <submittedName>
        <fullName evidence="1">Uncharacterized protein</fullName>
    </submittedName>
</protein>
<keyword evidence="2" id="KW-1185">Reference proteome</keyword>
<proteinExistence type="predicted"/>
<dbReference type="EMBL" id="BAABAE010000001">
    <property type="protein sequence ID" value="GAA3730222.1"/>
    <property type="molecule type" value="Genomic_DNA"/>
</dbReference>
<gene>
    <name evidence="1" type="ORF">GCM10022239_03520</name>
</gene>
<dbReference type="Proteomes" id="UP001501004">
    <property type="component" value="Unassembled WGS sequence"/>
</dbReference>
<comment type="caution">
    <text evidence="1">The sequence shown here is derived from an EMBL/GenBank/DDBJ whole genome shotgun (WGS) entry which is preliminary data.</text>
</comment>
<reference evidence="2" key="1">
    <citation type="journal article" date="2019" name="Int. J. Syst. Evol. Microbiol.">
        <title>The Global Catalogue of Microorganisms (GCM) 10K type strain sequencing project: providing services to taxonomists for standard genome sequencing and annotation.</title>
        <authorList>
            <consortium name="The Broad Institute Genomics Platform"/>
            <consortium name="The Broad Institute Genome Sequencing Center for Infectious Disease"/>
            <person name="Wu L."/>
            <person name="Ma J."/>
        </authorList>
    </citation>
    <scope>NUCLEOTIDE SEQUENCE [LARGE SCALE GENOMIC DNA]</scope>
    <source>
        <strain evidence="2">JCM 16949</strain>
    </source>
</reference>